<dbReference type="InterPro" id="IPR011993">
    <property type="entry name" value="PH-like_dom_sf"/>
</dbReference>
<reference evidence="2" key="3">
    <citation type="submission" date="2019-06" db="EMBL/GenBank/DDBJ databases">
        <authorList>
            <person name="Poynton C."/>
            <person name="Hasenbein S."/>
            <person name="Benoit J.B."/>
            <person name="Sepulveda M.S."/>
            <person name="Poelchau M.F."/>
            <person name="Murali S.C."/>
            <person name="Chen S."/>
            <person name="Glastad K.M."/>
            <person name="Werren J.H."/>
            <person name="Vineis J.H."/>
            <person name="Bowen J.L."/>
            <person name="Friedrich M."/>
            <person name="Jones J."/>
            <person name="Robertson H.M."/>
            <person name="Feyereisen R."/>
            <person name="Mechler-Hickson A."/>
            <person name="Mathers N."/>
            <person name="Lee C.E."/>
            <person name="Colbourne J.K."/>
            <person name="Biales A."/>
            <person name="Johnston J.S."/>
            <person name="Wellborn G.A."/>
            <person name="Rosendale A.J."/>
            <person name="Cridge A.G."/>
            <person name="Munoz-Torres M.C."/>
            <person name="Bain P.A."/>
            <person name="Manny A.R."/>
            <person name="Major K.M."/>
            <person name="Lambert F.N."/>
            <person name="Vulpe C.D."/>
            <person name="Tuck P."/>
            <person name="Blalock B.J."/>
            <person name="Lin Y.-Y."/>
            <person name="Smith M.E."/>
            <person name="Ochoa-Acuna H."/>
            <person name="Chen M.-J.M."/>
            <person name="Childers C.P."/>
            <person name="Qu J."/>
            <person name="Dugan S."/>
            <person name="Lee S.L."/>
            <person name="Chao H."/>
            <person name="Dinh H."/>
            <person name="Han Y."/>
            <person name="Doddapaneni H."/>
            <person name="Worley K.C."/>
            <person name="Muzny D.M."/>
            <person name="Gibbs R.A."/>
            <person name="Richards S."/>
        </authorList>
    </citation>
    <scope>NUCLEOTIDE SEQUENCE</scope>
    <source>
        <strain evidence="2">HAZT.00-mixed</strain>
        <tissue evidence="2">Whole organism</tissue>
    </source>
</reference>
<dbReference type="GO" id="GO:0003713">
    <property type="term" value="F:transcription coactivator activity"/>
    <property type="evidence" value="ECO:0007669"/>
    <property type="project" value="InterPro"/>
</dbReference>
<dbReference type="Gene3D" id="2.30.29.30">
    <property type="entry name" value="Pleckstrin-homology domain (PH domain)/Phosphotyrosine-binding domain (PTB)"/>
    <property type="match status" value="1"/>
</dbReference>
<dbReference type="OrthoDB" id="1259151at2759"/>
<reference evidence="2" key="2">
    <citation type="journal article" date="2018" name="Environ. Sci. Technol.">
        <title>The Toxicogenome of Hyalella azteca: A Model for Sediment Ecotoxicology and Evolutionary Toxicology.</title>
        <authorList>
            <person name="Poynton H.C."/>
            <person name="Hasenbein S."/>
            <person name="Benoit J.B."/>
            <person name="Sepulveda M.S."/>
            <person name="Poelchau M.F."/>
            <person name="Hughes D.S.T."/>
            <person name="Murali S.C."/>
            <person name="Chen S."/>
            <person name="Glastad K.M."/>
            <person name="Goodisman M.A.D."/>
            <person name="Werren J.H."/>
            <person name="Vineis J.H."/>
            <person name="Bowen J.L."/>
            <person name="Friedrich M."/>
            <person name="Jones J."/>
            <person name="Robertson H.M."/>
            <person name="Feyereisen R."/>
            <person name="Mechler-Hickson A."/>
            <person name="Mathers N."/>
            <person name="Lee C.E."/>
            <person name="Colbourne J.K."/>
            <person name="Biales A."/>
            <person name="Johnston J.S."/>
            <person name="Wellborn G.A."/>
            <person name="Rosendale A.J."/>
            <person name="Cridge A.G."/>
            <person name="Munoz-Torres M.C."/>
            <person name="Bain P.A."/>
            <person name="Manny A.R."/>
            <person name="Major K.M."/>
            <person name="Lambert F.N."/>
            <person name="Vulpe C.D."/>
            <person name="Tuck P."/>
            <person name="Blalock B.J."/>
            <person name="Lin Y.Y."/>
            <person name="Smith M.E."/>
            <person name="Ochoa-Acuna H."/>
            <person name="Chen M.M."/>
            <person name="Childers C.P."/>
            <person name="Qu J."/>
            <person name="Dugan S."/>
            <person name="Lee S.L."/>
            <person name="Chao H."/>
            <person name="Dinh H."/>
            <person name="Han Y."/>
            <person name="Doddapaneni H."/>
            <person name="Worley K.C."/>
            <person name="Muzny D.M."/>
            <person name="Gibbs R.A."/>
            <person name="Richards S."/>
        </authorList>
    </citation>
    <scope>NUCLEOTIDE SEQUENCE</scope>
    <source>
        <strain evidence="2">HAZT.00-mixed</strain>
        <tissue evidence="2">Whole organism</tissue>
    </source>
</reference>
<dbReference type="Proteomes" id="UP000711488">
    <property type="component" value="Unassembled WGS sequence"/>
</dbReference>
<dbReference type="PANTHER" id="PTHR31606">
    <property type="entry name" value="WW DOMAIN BINDING PROTEIN 2, ISOFORM E"/>
    <property type="match status" value="1"/>
</dbReference>
<dbReference type="GO" id="GO:0005634">
    <property type="term" value="C:nucleus"/>
    <property type="evidence" value="ECO:0007669"/>
    <property type="project" value="TreeGrafter"/>
</dbReference>
<feature type="domain" description="GRAM" evidence="1">
    <location>
        <begin position="34"/>
        <end position="141"/>
    </location>
</feature>
<proteinExistence type="predicted"/>
<accession>A0A6A0HD72</accession>
<name>A0A6A0HD72_HYAAZ</name>
<dbReference type="InterPro" id="IPR004182">
    <property type="entry name" value="GRAM"/>
</dbReference>
<comment type="caution">
    <text evidence="2">The sequence shown here is derived from an EMBL/GenBank/DDBJ whole genome shotgun (WGS) entry which is preliminary data.</text>
</comment>
<organism evidence="2">
    <name type="scientific">Hyalella azteca</name>
    <name type="common">Amphipod</name>
    <dbReference type="NCBI Taxonomy" id="294128"/>
    <lineage>
        <taxon>Eukaryota</taxon>
        <taxon>Metazoa</taxon>
        <taxon>Ecdysozoa</taxon>
        <taxon>Arthropoda</taxon>
        <taxon>Crustacea</taxon>
        <taxon>Multicrustacea</taxon>
        <taxon>Malacostraca</taxon>
        <taxon>Eumalacostraca</taxon>
        <taxon>Peracarida</taxon>
        <taxon>Amphipoda</taxon>
        <taxon>Senticaudata</taxon>
        <taxon>Talitrida</taxon>
        <taxon>Talitroidea</taxon>
        <taxon>Hyalellidae</taxon>
        <taxon>Hyalella</taxon>
    </lineage>
</organism>
<dbReference type="Pfam" id="PF02893">
    <property type="entry name" value="GRAM"/>
    <property type="match status" value="1"/>
</dbReference>
<protein>
    <recommendedName>
        <fullName evidence="1">GRAM domain-containing protein</fullName>
    </recommendedName>
</protein>
<reference evidence="2" key="1">
    <citation type="submission" date="2014-08" db="EMBL/GenBank/DDBJ databases">
        <authorList>
            <person name="Murali S."/>
            <person name="Richards S."/>
            <person name="Bandaranaike D."/>
            <person name="Bellair M."/>
            <person name="Blankenburg K."/>
            <person name="Chao H."/>
            <person name="Dinh H."/>
            <person name="Doddapaneni H."/>
            <person name="Dugan-Rocha S."/>
            <person name="Elkadiri S."/>
            <person name="Gnanaolivu R."/>
            <person name="Hughes D."/>
            <person name="Lee S."/>
            <person name="Li M."/>
            <person name="Ming W."/>
            <person name="Munidasa M."/>
            <person name="Muniz J."/>
            <person name="Nguyen L."/>
            <person name="Osuji N."/>
            <person name="Pu L.-L."/>
            <person name="Puazo M."/>
            <person name="Skinner E."/>
            <person name="Qu C."/>
            <person name="Quiroz J."/>
            <person name="Raj R."/>
            <person name="Weissenberger G."/>
            <person name="Xin Y."/>
            <person name="Zou X."/>
            <person name="Han Y."/>
            <person name="Worley K."/>
            <person name="Muzny D."/>
            <person name="Gibbs R."/>
        </authorList>
    </citation>
    <scope>NUCLEOTIDE SEQUENCE</scope>
    <source>
        <strain evidence="2">HAZT.00-mixed</strain>
        <tissue evidence="2">Whole organism</tissue>
    </source>
</reference>
<dbReference type="SUPFAM" id="SSF50729">
    <property type="entry name" value="PH domain-like"/>
    <property type="match status" value="1"/>
</dbReference>
<evidence type="ECO:0000313" key="2">
    <source>
        <dbReference type="EMBL" id="KAA0203191.1"/>
    </source>
</evidence>
<dbReference type="GO" id="GO:0031490">
    <property type="term" value="F:chromatin DNA binding"/>
    <property type="evidence" value="ECO:0007669"/>
    <property type="project" value="TreeGrafter"/>
</dbReference>
<dbReference type="InterPro" id="IPR044852">
    <property type="entry name" value="WBP2-like"/>
</dbReference>
<dbReference type="EMBL" id="JQDR03002205">
    <property type="protein sequence ID" value="KAA0203191.1"/>
    <property type="molecule type" value="Genomic_DNA"/>
</dbReference>
<dbReference type="CDD" id="cd13214">
    <property type="entry name" value="PH-GRAM_WBP2"/>
    <property type="match status" value="1"/>
</dbReference>
<dbReference type="AlphaFoldDB" id="A0A6A0HD72"/>
<evidence type="ECO:0000259" key="1">
    <source>
        <dbReference type="Pfam" id="PF02893"/>
    </source>
</evidence>
<gene>
    <name evidence="2" type="ORF">HAZT_HAZT004986</name>
</gene>
<dbReference type="PANTHER" id="PTHR31606:SF1">
    <property type="entry name" value="WW DOMAIN BINDING PROTEIN 2, ISOFORM E"/>
    <property type="match status" value="1"/>
</dbReference>
<sequence>MSINTAHANKGVVIYSGEVIILYCDHVTMNLSKEVGGNGLAGNKTGRLYLTSHRIIFTNTSDRDPLGSFAAPFFALSKPVSKQFMERVLVELEQPVFGANLIKGQVKGQPNGGFDARTVSFKLTFKHGGAIEFGQALLKVAAMAGSVFTYEAPPPYPGVMGAPPPYVGGAVGFAAPPPSTYTMTAAGM</sequence>